<proteinExistence type="predicted"/>
<accession>A0ABP6QBU7</accession>
<sequence>MTSGFPLLDQAHDALRTVTAGASDLLATTPCDLWNVTQVIQHAAGDQIAYASFLTGGPGPDFDPFNPDGNLAVPAAEMIEDAVSRSAAAFASIDPEAAEVPTPIPPNKMPARQAAAAAAMDAAVHAWDIAKATGQPSPLTDELAAALLPTAKALVEPLRAWGAFAPAVPGTPADSPAADLLHYLGRRP</sequence>
<keyword evidence="3" id="KW-1185">Reference proteome</keyword>
<dbReference type="Gene3D" id="1.20.120.450">
    <property type="entry name" value="dinb family like domain"/>
    <property type="match status" value="1"/>
</dbReference>
<dbReference type="Proteomes" id="UP001501237">
    <property type="component" value="Unassembled WGS sequence"/>
</dbReference>
<dbReference type="InterPro" id="IPR017520">
    <property type="entry name" value="CHP03086"/>
</dbReference>
<dbReference type="InterPro" id="IPR034660">
    <property type="entry name" value="DinB/YfiT-like"/>
</dbReference>
<gene>
    <name evidence="2" type="ORF">GCM10010468_32150</name>
</gene>
<feature type="domain" description="Mycothiol-dependent maleylpyruvate isomerase metal-binding" evidence="1">
    <location>
        <begin position="9"/>
        <end position="130"/>
    </location>
</feature>
<dbReference type="EMBL" id="BAAAUV010000007">
    <property type="protein sequence ID" value="GAA3212665.1"/>
    <property type="molecule type" value="Genomic_DNA"/>
</dbReference>
<dbReference type="InterPro" id="IPR017517">
    <property type="entry name" value="Maleyloyr_isom"/>
</dbReference>
<dbReference type="RefSeq" id="WP_344828803.1">
    <property type="nucleotide sequence ID" value="NZ_BAAAUV010000007.1"/>
</dbReference>
<evidence type="ECO:0000313" key="2">
    <source>
        <dbReference type="EMBL" id="GAA3212665.1"/>
    </source>
</evidence>
<dbReference type="NCBIfam" id="TIGR03083">
    <property type="entry name" value="maleylpyruvate isomerase family mycothiol-dependent enzyme"/>
    <property type="match status" value="1"/>
</dbReference>
<evidence type="ECO:0000259" key="1">
    <source>
        <dbReference type="Pfam" id="PF11716"/>
    </source>
</evidence>
<protein>
    <recommendedName>
        <fullName evidence="1">Mycothiol-dependent maleylpyruvate isomerase metal-binding domain-containing protein</fullName>
    </recommendedName>
</protein>
<dbReference type="InterPro" id="IPR024344">
    <property type="entry name" value="MDMPI_metal-binding"/>
</dbReference>
<reference evidence="3" key="1">
    <citation type="journal article" date="2019" name="Int. J. Syst. Evol. Microbiol.">
        <title>The Global Catalogue of Microorganisms (GCM) 10K type strain sequencing project: providing services to taxonomists for standard genome sequencing and annotation.</title>
        <authorList>
            <consortium name="The Broad Institute Genomics Platform"/>
            <consortium name="The Broad Institute Genome Sequencing Center for Infectious Disease"/>
            <person name="Wu L."/>
            <person name="Ma J."/>
        </authorList>
    </citation>
    <scope>NUCLEOTIDE SEQUENCE [LARGE SCALE GENOMIC DNA]</scope>
    <source>
        <strain evidence="3">JCM 9377</strain>
    </source>
</reference>
<comment type="caution">
    <text evidence="2">The sequence shown here is derived from an EMBL/GenBank/DDBJ whole genome shotgun (WGS) entry which is preliminary data.</text>
</comment>
<organism evidence="2 3">
    <name type="scientific">Actinocorallia longicatena</name>
    <dbReference type="NCBI Taxonomy" id="111803"/>
    <lineage>
        <taxon>Bacteria</taxon>
        <taxon>Bacillati</taxon>
        <taxon>Actinomycetota</taxon>
        <taxon>Actinomycetes</taxon>
        <taxon>Streptosporangiales</taxon>
        <taxon>Thermomonosporaceae</taxon>
        <taxon>Actinocorallia</taxon>
    </lineage>
</organism>
<evidence type="ECO:0000313" key="3">
    <source>
        <dbReference type="Proteomes" id="UP001501237"/>
    </source>
</evidence>
<name>A0ABP6QBU7_9ACTN</name>
<dbReference type="Pfam" id="PF11716">
    <property type="entry name" value="MDMPI_N"/>
    <property type="match status" value="1"/>
</dbReference>
<dbReference type="NCBIfam" id="TIGR03086">
    <property type="entry name" value="TIGR03086 family metal-binding protein"/>
    <property type="match status" value="1"/>
</dbReference>
<dbReference type="SUPFAM" id="SSF109854">
    <property type="entry name" value="DinB/YfiT-like putative metalloenzymes"/>
    <property type="match status" value="1"/>
</dbReference>